<gene>
    <name evidence="1" type="ORF">BDN72DRAFT_331808</name>
</gene>
<organism evidence="1 2">
    <name type="scientific">Pluteus cervinus</name>
    <dbReference type="NCBI Taxonomy" id="181527"/>
    <lineage>
        <taxon>Eukaryota</taxon>
        <taxon>Fungi</taxon>
        <taxon>Dikarya</taxon>
        <taxon>Basidiomycota</taxon>
        <taxon>Agaricomycotina</taxon>
        <taxon>Agaricomycetes</taxon>
        <taxon>Agaricomycetidae</taxon>
        <taxon>Agaricales</taxon>
        <taxon>Pluteineae</taxon>
        <taxon>Pluteaceae</taxon>
        <taxon>Pluteus</taxon>
    </lineage>
</organism>
<sequence>MLPPPTSEDLAIIFGFAEGKSPYVPKPRLLKDETERMDCIANCIAYYKEIGRGNEREITYAKFCARYLPAVMDRFLDAPILGLSGPFQPELYELVNTSLFIMLVTYHIPYFTKYIRSQKPVAARGKVFTQVLAERIARFGAFMDLRKELNPPDVEDEIEVFTDLLVEALVLFSIFVKFFAKYQEPIKTETRNDLSRYLIKWRQRGWDTSLQRESNRVFADLQGMSKELADYVEAGRKQLKARDKCAYPGCEIRDNLRACVKCSIVAYCSTAHQKAHWDAKDPDIPAHKPTCFETEY</sequence>
<dbReference type="Proteomes" id="UP000308600">
    <property type="component" value="Unassembled WGS sequence"/>
</dbReference>
<keyword evidence="2" id="KW-1185">Reference proteome</keyword>
<protein>
    <submittedName>
        <fullName evidence="1">Uncharacterized protein</fullName>
    </submittedName>
</protein>
<reference evidence="1 2" key="1">
    <citation type="journal article" date="2019" name="Nat. Ecol. Evol.">
        <title>Megaphylogeny resolves global patterns of mushroom evolution.</title>
        <authorList>
            <person name="Varga T."/>
            <person name="Krizsan K."/>
            <person name="Foldi C."/>
            <person name="Dima B."/>
            <person name="Sanchez-Garcia M."/>
            <person name="Sanchez-Ramirez S."/>
            <person name="Szollosi G.J."/>
            <person name="Szarkandi J.G."/>
            <person name="Papp V."/>
            <person name="Albert L."/>
            <person name="Andreopoulos W."/>
            <person name="Angelini C."/>
            <person name="Antonin V."/>
            <person name="Barry K.W."/>
            <person name="Bougher N.L."/>
            <person name="Buchanan P."/>
            <person name="Buyck B."/>
            <person name="Bense V."/>
            <person name="Catcheside P."/>
            <person name="Chovatia M."/>
            <person name="Cooper J."/>
            <person name="Damon W."/>
            <person name="Desjardin D."/>
            <person name="Finy P."/>
            <person name="Geml J."/>
            <person name="Haridas S."/>
            <person name="Hughes K."/>
            <person name="Justo A."/>
            <person name="Karasinski D."/>
            <person name="Kautmanova I."/>
            <person name="Kiss B."/>
            <person name="Kocsube S."/>
            <person name="Kotiranta H."/>
            <person name="LaButti K.M."/>
            <person name="Lechner B.E."/>
            <person name="Liimatainen K."/>
            <person name="Lipzen A."/>
            <person name="Lukacs Z."/>
            <person name="Mihaltcheva S."/>
            <person name="Morgado L.N."/>
            <person name="Niskanen T."/>
            <person name="Noordeloos M.E."/>
            <person name="Ohm R.A."/>
            <person name="Ortiz-Santana B."/>
            <person name="Ovrebo C."/>
            <person name="Racz N."/>
            <person name="Riley R."/>
            <person name="Savchenko A."/>
            <person name="Shiryaev A."/>
            <person name="Soop K."/>
            <person name="Spirin V."/>
            <person name="Szebenyi C."/>
            <person name="Tomsovsky M."/>
            <person name="Tulloss R.E."/>
            <person name="Uehling J."/>
            <person name="Grigoriev I.V."/>
            <person name="Vagvolgyi C."/>
            <person name="Papp T."/>
            <person name="Martin F.M."/>
            <person name="Miettinen O."/>
            <person name="Hibbett D.S."/>
            <person name="Nagy L.G."/>
        </authorList>
    </citation>
    <scope>NUCLEOTIDE SEQUENCE [LARGE SCALE GENOMIC DNA]</scope>
    <source>
        <strain evidence="1 2">NL-1719</strain>
    </source>
</reference>
<proteinExistence type="predicted"/>
<name>A0ACD3ACE1_9AGAR</name>
<evidence type="ECO:0000313" key="2">
    <source>
        <dbReference type="Proteomes" id="UP000308600"/>
    </source>
</evidence>
<accession>A0ACD3ACE1</accession>
<evidence type="ECO:0000313" key="1">
    <source>
        <dbReference type="EMBL" id="TFK63241.1"/>
    </source>
</evidence>
<dbReference type="EMBL" id="ML208533">
    <property type="protein sequence ID" value="TFK63241.1"/>
    <property type="molecule type" value="Genomic_DNA"/>
</dbReference>